<reference evidence="2" key="1">
    <citation type="journal article" date="2015" name="Front. Microbiol.">
        <title>Combining genomic sequencing methods to explore viral diversity and reveal potential virus-host interactions.</title>
        <authorList>
            <person name="Chow C.E."/>
            <person name="Winget D.M."/>
            <person name="White R.A.III."/>
            <person name="Hallam S.J."/>
            <person name="Suttle C.A."/>
        </authorList>
    </citation>
    <scope>NUCLEOTIDE SEQUENCE</scope>
    <source>
        <strain evidence="2">H4084948</strain>
    </source>
</reference>
<feature type="region of interest" description="Disordered" evidence="1">
    <location>
        <begin position="1"/>
        <end position="21"/>
    </location>
</feature>
<proteinExistence type="predicted"/>
<accession>A0A0F7L7J2</accession>
<reference evidence="2" key="2">
    <citation type="submission" date="2015-03" db="EMBL/GenBank/DDBJ databases">
        <authorList>
            <person name="Chow C.-E.T."/>
            <person name="Winget D.M."/>
            <person name="White R.A.III."/>
            <person name="Hallam S.J."/>
            <person name="Suttle C.A."/>
        </authorList>
    </citation>
    <scope>NUCLEOTIDE SEQUENCE</scope>
    <source>
        <strain evidence="2">H4084948</strain>
    </source>
</reference>
<organism evidence="2">
    <name type="scientific">uncultured marine virus</name>
    <dbReference type="NCBI Taxonomy" id="186617"/>
    <lineage>
        <taxon>Viruses</taxon>
        <taxon>environmental samples</taxon>
    </lineage>
</organism>
<evidence type="ECO:0000256" key="1">
    <source>
        <dbReference type="SAM" id="MobiDB-lite"/>
    </source>
</evidence>
<sequence>MNKYISVPNTEQKATATTPQGTAGSLFTVSGRVFIDQIIGEVTVEIGAGANNTKLVSNPTVGADVDLCAITDIDADVVGTLYHITGTMVNAMIATTSGAFEAQPTSVVVSDGTIDLNCTGSTAGSIKWTVIYRAIDNASSVTAV</sequence>
<protein>
    <submittedName>
        <fullName evidence="2">Uncharacterized protein</fullName>
    </submittedName>
</protein>
<dbReference type="EMBL" id="KR029595">
    <property type="protein sequence ID" value="AKH47533.1"/>
    <property type="molecule type" value="Genomic_DNA"/>
</dbReference>
<feature type="compositionally biased region" description="Polar residues" evidence="1">
    <location>
        <begin position="7"/>
        <end position="21"/>
    </location>
</feature>
<name>A0A0F7L7J2_9VIRU</name>
<evidence type="ECO:0000313" key="2">
    <source>
        <dbReference type="EMBL" id="AKH47533.1"/>
    </source>
</evidence>